<dbReference type="AlphaFoldDB" id="A0A250JLZ7"/>
<dbReference type="Pfam" id="PF19714">
    <property type="entry name" value="DUF6209"/>
    <property type="match status" value="1"/>
</dbReference>
<keyword evidence="1" id="KW-0732">Signal</keyword>
<gene>
    <name evidence="2" type="ORF">MYMAC_000063</name>
</gene>
<dbReference type="KEGG" id="mmas:MYMAC_000063"/>
<dbReference type="RefSeq" id="WP_095956590.1">
    <property type="nucleotide sequence ID" value="NZ_CP022203.1"/>
</dbReference>
<reference evidence="2 3" key="1">
    <citation type="submission" date="2017-06" db="EMBL/GenBank/DDBJ databases">
        <title>Sequencing and comparative analysis of myxobacterial genomes.</title>
        <authorList>
            <person name="Rupp O."/>
            <person name="Goesmann A."/>
            <person name="Sogaard-Andersen L."/>
        </authorList>
    </citation>
    <scope>NUCLEOTIDE SEQUENCE [LARGE SCALE GENOMIC DNA]</scope>
    <source>
        <strain evidence="2 3">DSM 14697</strain>
    </source>
</reference>
<dbReference type="InterPro" id="IPR046181">
    <property type="entry name" value="DUF6209"/>
</dbReference>
<protein>
    <submittedName>
        <fullName evidence="2">Uncharacterized protein</fullName>
    </submittedName>
</protein>
<evidence type="ECO:0000313" key="2">
    <source>
        <dbReference type="EMBL" id="ATB44492.1"/>
    </source>
</evidence>
<evidence type="ECO:0000256" key="1">
    <source>
        <dbReference type="SAM" id="SignalP"/>
    </source>
</evidence>
<name>A0A250JLZ7_9BACT</name>
<proteinExistence type="predicted"/>
<keyword evidence="3" id="KW-1185">Reference proteome</keyword>
<accession>A0A250JLZ7</accession>
<dbReference type="Proteomes" id="UP000217343">
    <property type="component" value="Chromosome"/>
</dbReference>
<dbReference type="EMBL" id="CP022203">
    <property type="protein sequence ID" value="ATB44492.1"/>
    <property type="molecule type" value="Genomic_DNA"/>
</dbReference>
<organism evidence="2 3">
    <name type="scientific">Corallococcus macrosporus DSM 14697</name>
    <dbReference type="NCBI Taxonomy" id="1189310"/>
    <lineage>
        <taxon>Bacteria</taxon>
        <taxon>Pseudomonadati</taxon>
        <taxon>Myxococcota</taxon>
        <taxon>Myxococcia</taxon>
        <taxon>Myxococcales</taxon>
        <taxon>Cystobacterineae</taxon>
        <taxon>Myxococcaceae</taxon>
        <taxon>Corallococcus</taxon>
    </lineage>
</organism>
<feature type="signal peptide" evidence="1">
    <location>
        <begin position="1"/>
        <end position="25"/>
    </location>
</feature>
<dbReference type="OrthoDB" id="8564695at2"/>
<feature type="chain" id="PRO_5012038313" evidence="1">
    <location>
        <begin position="26"/>
        <end position="146"/>
    </location>
</feature>
<sequence length="146" mass="15581">MPRQSPRWCLAAAVAVLLTATAASSQSTSSITFQSPAQGWSVAAAPNPLPFGSTAAIHYSVDRLTQCRGNLNGGAPGWTITGHYRFNNGPVHSFWVAGFSSTPNPPAPAIPLSTHGTLAVWFENTSRWGCQAWDSNFGNNYLFTVQ</sequence>
<evidence type="ECO:0000313" key="3">
    <source>
        <dbReference type="Proteomes" id="UP000217343"/>
    </source>
</evidence>